<feature type="repeat" description="WD" evidence="3">
    <location>
        <begin position="1272"/>
        <end position="1301"/>
    </location>
</feature>
<sequence>MLVGDQPNIEPSSVRETADRQSRSPRGLFAQRFTELYAAAGNPTLRRVATAAETRMRAASGNRPTGASAQRISDWKAGRNVPARFESLLPVVLTLIDLARKQDTPLPRHLAEPKEWQRLWHAATTWNPEEEDEAACPYLGLNSYRRENRDLFFGRTRAAADLTALVREATGIIAVVGASGAGKSSLLAAGLVPALPDWEVVSLTPGPHPLPALLHAATPPDSATPAPAEPETEPGRPRRMLVIDQFEELFTLCADEAEREQVLDLLHVCATRPVDPLAVVIAIRADFYAHCLAHPALQEALEHRSFLLGPMRIDELAQAITGPARSAGLELEPGLEELVVTELCGVGDRPSRTYDPGALPLLSHVMAATWQHREGRRLTIAGYRKAGGVVGSVAETAEQAWNELAPAQQHAAKAILLGLVAVGQDSRDTRRTAPRRELLHRAPDPEDAAAALELLSRTRLITLDADTVGLTHEIVLSAWPRLHGWIDEDRVGYLVRQRLDADASEWAAQDRDSSLLYHGTRLQNALDNVDPPPASPLAREFLTASGLARNRIRRRSSRTRAVLAALGVVLLVLGFATYTQTQLAQQRRDDKNFTTVLAEADRLAATDQSRAAQLYLIAERLRPNDSEVRARILQTQNVPLMQPILGQPADISGVAYRADGVLAAIGFDDALRLWDVQDARHPRQLGTQIDGVRMAGFSADGSRMVTAGYSEDIRLWDVRDPSAPRETARLPGLSAKTMNEPVFVGNDLAVLSTTQFTLWDLSNPSVPVRGPSHRLFDDTRPDESGVVVSRFEASPDGSLLAIISSPGTDVTVKTIQLWDIRNRAAPIKLTERLVADQTAIGDMVFNPSGTLLAISNEVQISRQFIGSRATVELWDVADRAHVSPLGTPLKAEDGDVPALTFSPDGTTLVVSSGSRTALWNVTEPADPVLVTDQLVFDSGSCRYPDNSTYLCSSSASDLGFSPDGRTLYARDSSGKLVVWSLPPSVLTGHSGYLTTPQFDATGDRMVTGSADGRIIVWDISTRQRPTRVGEYRMPADYYSMSLAPDGRTLLVSTARTVKTSVLDLSDPTRIRSRGDWSLPPQDSSPPYPIGDWSSMARIDESGALQIWSLADPMRPVLLTTVPVDPRYSWVSIDIAGQTLIAQQRDLASNGELIVTRWDISNPANPTALGEAFRHHEGVAHFSPDQRVMVITAAEKLQSWDISDPARPQPLADAFAVHTSTTWTVDFTPDGRTMLTASVDGAPQLWDYTDPADPRRMGGPLMDVGKEPWDARFHPDGRFVVGNGSNGALRFWDLDEQHMIDRICTATGNPWTPELWRRYLPDLDYDPPCD</sequence>
<evidence type="ECO:0000313" key="6">
    <source>
        <dbReference type="EMBL" id="QLY31949.1"/>
    </source>
</evidence>
<feature type="repeat" description="WD" evidence="3">
    <location>
        <begin position="986"/>
        <end position="1027"/>
    </location>
</feature>
<dbReference type="SUPFAM" id="SSF50978">
    <property type="entry name" value="WD40 repeat-like"/>
    <property type="match status" value="2"/>
</dbReference>
<reference evidence="6 7" key="1">
    <citation type="submission" date="2020-07" db="EMBL/GenBank/DDBJ databases">
        <authorList>
            <person name="Zhuang K."/>
            <person name="Ran Y."/>
        </authorList>
    </citation>
    <scope>NUCLEOTIDE SEQUENCE [LARGE SCALE GENOMIC DNA]</scope>
    <source>
        <strain evidence="6 7">WCH-YHL-001</strain>
    </source>
</reference>
<feature type="domain" description="Novel STAND NTPase 1" evidence="5">
    <location>
        <begin position="137"/>
        <end position="513"/>
    </location>
</feature>
<evidence type="ECO:0000313" key="7">
    <source>
        <dbReference type="Proteomes" id="UP000515512"/>
    </source>
</evidence>
<evidence type="ECO:0000256" key="1">
    <source>
        <dbReference type="ARBA" id="ARBA00022574"/>
    </source>
</evidence>
<dbReference type="Pfam" id="PF20703">
    <property type="entry name" value="nSTAND1"/>
    <property type="match status" value="1"/>
</dbReference>
<proteinExistence type="predicted"/>
<dbReference type="PROSITE" id="PS50082">
    <property type="entry name" value="WD_REPEATS_2"/>
    <property type="match status" value="4"/>
</dbReference>
<dbReference type="Proteomes" id="UP000515512">
    <property type="component" value="Chromosome"/>
</dbReference>
<dbReference type="EMBL" id="CP059399">
    <property type="protein sequence ID" value="QLY31949.1"/>
    <property type="molecule type" value="Genomic_DNA"/>
</dbReference>
<evidence type="ECO:0000256" key="2">
    <source>
        <dbReference type="ARBA" id="ARBA00022737"/>
    </source>
</evidence>
<organism evidence="6 7">
    <name type="scientific">Nocardia huaxiensis</name>
    <dbReference type="NCBI Taxonomy" id="2755382"/>
    <lineage>
        <taxon>Bacteria</taxon>
        <taxon>Bacillati</taxon>
        <taxon>Actinomycetota</taxon>
        <taxon>Actinomycetes</taxon>
        <taxon>Mycobacteriales</taxon>
        <taxon>Nocardiaceae</taxon>
        <taxon>Nocardia</taxon>
    </lineage>
</organism>
<feature type="repeat" description="WD" evidence="3">
    <location>
        <begin position="685"/>
        <end position="726"/>
    </location>
</feature>
<dbReference type="PROSITE" id="PS00678">
    <property type="entry name" value="WD_REPEATS_1"/>
    <property type="match status" value="2"/>
</dbReference>
<dbReference type="InterPro" id="IPR036322">
    <property type="entry name" value="WD40_repeat_dom_sf"/>
</dbReference>
<gene>
    <name evidence="6" type="ORF">H0264_06510</name>
</gene>
<protein>
    <submittedName>
        <fullName evidence="6">WD40 repeat domain-containing protein</fullName>
    </submittedName>
</protein>
<evidence type="ECO:0000256" key="3">
    <source>
        <dbReference type="PROSITE-ProRule" id="PRU00221"/>
    </source>
</evidence>
<feature type="region of interest" description="Disordered" evidence="4">
    <location>
        <begin position="217"/>
        <end position="236"/>
    </location>
</feature>
<dbReference type="Gene3D" id="2.130.10.10">
    <property type="entry name" value="YVTN repeat-like/Quinoprotein amine dehydrogenase"/>
    <property type="match status" value="4"/>
</dbReference>
<dbReference type="InterPro" id="IPR001680">
    <property type="entry name" value="WD40_rpt"/>
</dbReference>
<dbReference type="InterPro" id="IPR015943">
    <property type="entry name" value="WD40/YVTN_repeat-like_dom_sf"/>
</dbReference>
<keyword evidence="1 3" id="KW-0853">WD repeat</keyword>
<dbReference type="SMART" id="SM00320">
    <property type="entry name" value="WD40"/>
    <property type="match status" value="7"/>
</dbReference>
<dbReference type="PANTHER" id="PTHR19848">
    <property type="entry name" value="WD40 REPEAT PROTEIN"/>
    <property type="match status" value="1"/>
</dbReference>
<feature type="compositionally biased region" description="Low complexity" evidence="4">
    <location>
        <begin position="217"/>
        <end position="226"/>
    </location>
</feature>
<keyword evidence="2" id="KW-0677">Repeat</keyword>
<feature type="repeat" description="WD" evidence="3">
    <location>
        <begin position="1214"/>
        <end position="1246"/>
    </location>
</feature>
<evidence type="ECO:0000256" key="4">
    <source>
        <dbReference type="SAM" id="MobiDB-lite"/>
    </source>
</evidence>
<keyword evidence="7" id="KW-1185">Reference proteome</keyword>
<feature type="region of interest" description="Disordered" evidence="4">
    <location>
        <begin position="1"/>
        <end position="25"/>
    </location>
</feature>
<dbReference type="InterPro" id="IPR049052">
    <property type="entry name" value="nSTAND1"/>
</dbReference>
<dbReference type="InterPro" id="IPR019775">
    <property type="entry name" value="WD40_repeat_CS"/>
</dbReference>
<dbReference type="KEGG" id="nhu:H0264_06510"/>
<dbReference type="RefSeq" id="WP_181583123.1">
    <property type="nucleotide sequence ID" value="NZ_CP059399.1"/>
</dbReference>
<dbReference type="PROSITE" id="PS50294">
    <property type="entry name" value="WD_REPEATS_REGION"/>
    <property type="match status" value="2"/>
</dbReference>
<accession>A0A7D6ZYX4</accession>
<dbReference type="PANTHER" id="PTHR19848:SF8">
    <property type="entry name" value="F-BOX AND WD REPEAT DOMAIN CONTAINING 7"/>
    <property type="match status" value="1"/>
</dbReference>
<dbReference type="Pfam" id="PF00400">
    <property type="entry name" value="WD40"/>
    <property type="match status" value="3"/>
</dbReference>
<name>A0A7D6ZYX4_9NOCA</name>
<evidence type="ECO:0000259" key="5">
    <source>
        <dbReference type="Pfam" id="PF20703"/>
    </source>
</evidence>